<dbReference type="KEGG" id="hdi:HDIA_2429"/>
<dbReference type="Proteomes" id="UP000223606">
    <property type="component" value="Chromosome 1"/>
</dbReference>
<evidence type="ECO:0000256" key="5">
    <source>
        <dbReference type="PROSITE-ProRule" id="PRU00284"/>
    </source>
</evidence>
<dbReference type="PROSITE" id="PS50885">
    <property type="entry name" value="HAMP"/>
    <property type="match status" value="1"/>
</dbReference>
<keyword evidence="3 5" id="KW-0807">Transducer</keyword>
<evidence type="ECO:0000256" key="1">
    <source>
        <dbReference type="ARBA" id="ARBA00004429"/>
    </source>
</evidence>
<evidence type="ECO:0000256" key="2">
    <source>
        <dbReference type="ARBA" id="ARBA00022519"/>
    </source>
</evidence>
<evidence type="ECO:0000259" key="8">
    <source>
        <dbReference type="PROSITE" id="PS50885"/>
    </source>
</evidence>
<dbReference type="PANTHER" id="PTHR32089:SF112">
    <property type="entry name" value="LYSOZYME-LIKE PROTEIN-RELATED"/>
    <property type="match status" value="1"/>
</dbReference>
<dbReference type="RefSeq" id="WP_099556408.1">
    <property type="nucleotide sequence ID" value="NZ_LT960614.1"/>
</dbReference>
<dbReference type="SMART" id="SM00304">
    <property type="entry name" value="HAMP"/>
    <property type="match status" value="1"/>
</dbReference>
<dbReference type="PROSITE" id="PS50192">
    <property type="entry name" value="T_SNARE"/>
    <property type="match status" value="1"/>
</dbReference>
<dbReference type="PROSITE" id="PS50111">
    <property type="entry name" value="CHEMOTAXIS_TRANSDUC_2"/>
    <property type="match status" value="1"/>
</dbReference>
<evidence type="ECO:0000313" key="10">
    <source>
        <dbReference type="Proteomes" id="UP000223606"/>
    </source>
</evidence>
<dbReference type="InterPro" id="IPR004089">
    <property type="entry name" value="MCPsignal_dom"/>
</dbReference>
<dbReference type="GO" id="GO:0007165">
    <property type="term" value="P:signal transduction"/>
    <property type="evidence" value="ECO:0007669"/>
    <property type="project" value="UniProtKB-KW"/>
</dbReference>
<comment type="subcellular location">
    <subcellularLocation>
        <location evidence="1">Cell inner membrane</location>
        <topology evidence="1">Multi-pass membrane protein</topology>
    </subcellularLocation>
</comment>
<dbReference type="InterPro" id="IPR003660">
    <property type="entry name" value="HAMP_dom"/>
</dbReference>
<dbReference type="SUPFAM" id="SSF58104">
    <property type="entry name" value="Methyl-accepting chemotaxis protein (MCP) signaling domain"/>
    <property type="match status" value="1"/>
</dbReference>
<accession>A0A2C9D705</accession>
<feature type="domain" description="HAMP" evidence="8">
    <location>
        <begin position="313"/>
        <end position="366"/>
    </location>
</feature>
<sequence length="663" mass="69424">MTISRKLAIIVALFLLPIFLFASLFIAQSMKDIRFGEQEVAGANYLAAVWPTVTGIAELAEDQKGTLDMSRAEMAAATFDEELGSAGQSSALMKSINAMEFDGVGRTPSMNEAMAAARALFAKVGDASNLILDPDLDSFYVMDIDLVKMPELIDSASELFDNAVRSGANDASELDRHIRLAMQEARVRTVLDGLHASMSSALSANADGSLKASLDQPLAHLSQAADAFVEAAVAAGKTIAASADERVALDARVKTAHDALTDSANVFFAISNGELIRLLEARISGFQSRLLEMTLFAGLVTLGALAFSVFMSRSLSRALGRSVAAMSDLASGKLDVEITGDDRRDEVGQIAKALRVFKENALERQQLQDMHDQQERRSADEKKAMMAGLADGLRQSVGSILKNVTEAADGLKSSATVMSASAEETSRQASVVVAASESTSSSVQAVAGAAEELSYSVQQIGDQVRRSVAKAGEAVAEANSTVAKVNSLSDASQRVGAIVGLIQEIAEQTNLLALNATIEAARAGEAGKGFAVVASEVKGLASQTAKATTEIRQQIMDIQNATEESATAINSIADAIEELNRIAAAISTGVDQQAVATDEISSSMQTVARNSNQVSENINGVNVAAEQSSTAAHQVSGLAGSLTSQAHALNGEVSRFLDTLKAA</sequence>
<evidence type="ECO:0000259" key="6">
    <source>
        <dbReference type="PROSITE" id="PS50111"/>
    </source>
</evidence>
<feature type="domain" description="T-SNARE coiled-coil homology" evidence="7">
    <location>
        <begin position="559"/>
        <end position="621"/>
    </location>
</feature>
<protein>
    <submittedName>
        <fullName evidence="9">Methyl-accepting chemotaxis protein 4</fullName>
    </submittedName>
</protein>
<dbReference type="Pfam" id="PF00015">
    <property type="entry name" value="MCPsignal"/>
    <property type="match status" value="1"/>
</dbReference>
<dbReference type="Gene3D" id="1.10.287.950">
    <property type="entry name" value="Methyl-accepting chemotaxis protein"/>
    <property type="match status" value="1"/>
</dbReference>
<dbReference type="PANTHER" id="PTHR32089">
    <property type="entry name" value="METHYL-ACCEPTING CHEMOTAXIS PROTEIN MCPB"/>
    <property type="match status" value="1"/>
</dbReference>
<keyword evidence="2" id="KW-0472">Membrane</keyword>
<dbReference type="InterPro" id="IPR000727">
    <property type="entry name" value="T_SNARE_dom"/>
</dbReference>
<evidence type="ECO:0000256" key="3">
    <source>
        <dbReference type="ARBA" id="ARBA00023224"/>
    </source>
</evidence>
<keyword evidence="10" id="KW-1185">Reference proteome</keyword>
<proteinExistence type="inferred from homology"/>
<dbReference type="GO" id="GO:0005886">
    <property type="term" value="C:plasma membrane"/>
    <property type="evidence" value="ECO:0007669"/>
    <property type="project" value="UniProtKB-SubCell"/>
</dbReference>
<dbReference type="AlphaFoldDB" id="A0A2C9D705"/>
<dbReference type="Pfam" id="PF00672">
    <property type="entry name" value="HAMP"/>
    <property type="match status" value="1"/>
</dbReference>
<organism evidence="9 10">
    <name type="scientific">Hartmannibacter diazotrophicus</name>
    <dbReference type="NCBI Taxonomy" id="1482074"/>
    <lineage>
        <taxon>Bacteria</taxon>
        <taxon>Pseudomonadati</taxon>
        <taxon>Pseudomonadota</taxon>
        <taxon>Alphaproteobacteria</taxon>
        <taxon>Hyphomicrobiales</taxon>
        <taxon>Pleomorphomonadaceae</taxon>
        <taxon>Hartmannibacter</taxon>
    </lineage>
</organism>
<dbReference type="Gene3D" id="6.10.340.10">
    <property type="match status" value="1"/>
</dbReference>
<comment type="similarity">
    <text evidence="4">Belongs to the methyl-accepting chemotaxis (MCP) protein family.</text>
</comment>
<keyword evidence="2" id="KW-0997">Cell inner membrane</keyword>
<dbReference type="EMBL" id="LT960614">
    <property type="protein sequence ID" value="SON55970.1"/>
    <property type="molecule type" value="Genomic_DNA"/>
</dbReference>
<feature type="domain" description="Methyl-accepting transducer" evidence="6">
    <location>
        <begin position="407"/>
        <end position="643"/>
    </location>
</feature>
<dbReference type="SMART" id="SM00283">
    <property type="entry name" value="MA"/>
    <property type="match status" value="1"/>
</dbReference>
<evidence type="ECO:0000313" key="9">
    <source>
        <dbReference type="EMBL" id="SON55970.1"/>
    </source>
</evidence>
<reference evidence="10" key="1">
    <citation type="submission" date="2017-09" db="EMBL/GenBank/DDBJ databases">
        <title>Genome sequence of Nannocystis excedens DSM 71.</title>
        <authorList>
            <person name="Blom J."/>
        </authorList>
    </citation>
    <scope>NUCLEOTIDE SEQUENCE [LARGE SCALE GENOMIC DNA]</scope>
    <source>
        <strain evidence="10">type strain: E19</strain>
    </source>
</reference>
<keyword evidence="2" id="KW-1003">Cell membrane</keyword>
<evidence type="ECO:0000259" key="7">
    <source>
        <dbReference type="PROSITE" id="PS50192"/>
    </source>
</evidence>
<gene>
    <name evidence="9" type="primary">mcp4_4</name>
    <name evidence="9" type="ORF">HDIA_2429</name>
</gene>
<dbReference type="OrthoDB" id="2489132at2"/>
<evidence type="ECO:0000256" key="4">
    <source>
        <dbReference type="ARBA" id="ARBA00029447"/>
    </source>
</evidence>
<name>A0A2C9D705_9HYPH</name>